<dbReference type="EMBL" id="JAFMYU010000024">
    <property type="protein sequence ID" value="MBO0933901.1"/>
    <property type="molecule type" value="Genomic_DNA"/>
</dbReference>
<protein>
    <submittedName>
        <fullName evidence="1">Uncharacterized protein</fullName>
    </submittedName>
</protein>
<dbReference type="RefSeq" id="WP_207337867.1">
    <property type="nucleotide sequence ID" value="NZ_JAFMYU010000024.1"/>
</dbReference>
<evidence type="ECO:0000313" key="2">
    <source>
        <dbReference type="Proteomes" id="UP000664795"/>
    </source>
</evidence>
<reference evidence="1 2" key="1">
    <citation type="submission" date="2021-03" db="EMBL/GenBank/DDBJ databases">
        <title>Fibrella sp. HMF5036 genome sequencing and assembly.</title>
        <authorList>
            <person name="Kang H."/>
            <person name="Kim H."/>
            <person name="Bae S."/>
            <person name="Joh K."/>
        </authorList>
    </citation>
    <scope>NUCLEOTIDE SEQUENCE [LARGE SCALE GENOMIC DNA]</scope>
    <source>
        <strain evidence="1 2">HMF5036</strain>
    </source>
</reference>
<comment type="caution">
    <text evidence="1">The sequence shown here is derived from an EMBL/GenBank/DDBJ whole genome shotgun (WGS) entry which is preliminary data.</text>
</comment>
<organism evidence="1 2">
    <name type="scientific">Fibrella aquatilis</name>
    <dbReference type="NCBI Taxonomy" id="2817059"/>
    <lineage>
        <taxon>Bacteria</taxon>
        <taxon>Pseudomonadati</taxon>
        <taxon>Bacteroidota</taxon>
        <taxon>Cytophagia</taxon>
        <taxon>Cytophagales</taxon>
        <taxon>Spirosomataceae</taxon>
        <taxon>Fibrella</taxon>
    </lineage>
</organism>
<keyword evidence="2" id="KW-1185">Reference proteome</keyword>
<name>A0A939G8P2_9BACT</name>
<accession>A0A939G8P2</accession>
<gene>
    <name evidence="1" type="ORF">J2I48_23025</name>
</gene>
<sequence>MKAKLYLITQQDNILGVVKHISYEKAFNAFRKRGKVSGVIHAQILTPDELYETILDGLKLGEMVKAT</sequence>
<dbReference type="Proteomes" id="UP000664795">
    <property type="component" value="Unassembled WGS sequence"/>
</dbReference>
<proteinExistence type="predicted"/>
<dbReference type="AlphaFoldDB" id="A0A939G8P2"/>
<evidence type="ECO:0000313" key="1">
    <source>
        <dbReference type="EMBL" id="MBO0933901.1"/>
    </source>
</evidence>